<dbReference type="EMBL" id="KN825622">
    <property type="protein sequence ID" value="KIK82490.1"/>
    <property type="molecule type" value="Genomic_DNA"/>
</dbReference>
<protein>
    <submittedName>
        <fullName evidence="1">Uncharacterized protein</fullName>
    </submittedName>
</protein>
<dbReference type="HOGENOM" id="CLU_018737_1_0_1"/>
<organism evidence="1 2">
    <name type="scientific">Paxillus rubicundulus Ve08.2h10</name>
    <dbReference type="NCBI Taxonomy" id="930991"/>
    <lineage>
        <taxon>Eukaryota</taxon>
        <taxon>Fungi</taxon>
        <taxon>Dikarya</taxon>
        <taxon>Basidiomycota</taxon>
        <taxon>Agaricomycotina</taxon>
        <taxon>Agaricomycetes</taxon>
        <taxon>Agaricomycetidae</taxon>
        <taxon>Boletales</taxon>
        <taxon>Paxilineae</taxon>
        <taxon>Paxillaceae</taxon>
        <taxon>Paxillus</taxon>
    </lineage>
</organism>
<dbReference type="AlphaFoldDB" id="A0A0D0DRS5"/>
<feature type="non-terminal residue" evidence="1">
    <location>
        <position position="1"/>
    </location>
</feature>
<sequence length="133" mass="14513">QGPQVHVPSAWSAILVGSVPFPAGSTGYGAQHLQYALQCNYWAHAAHHPPSVERIFLDISALYEGGSRKKGPCGNKIGNICKGLKDIDALITAPKLILLALEMITPCIRAHCPQFPWQVDEFVVRNAKWVNLS</sequence>
<reference evidence="1 2" key="1">
    <citation type="submission" date="2014-04" db="EMBL/GenBank/DDBJ databases">
        <authorList>
            <consortium name="DOE Joint Genome Institute"/>
            <person name="Kuo A."/>
            <person name="Kohler A."/>
            <person name="Jargeat P."/>
            <person name="Nagy L.G."/>
            <person name="Floudas D."/>
            <person name="Copeland A."/>
            <person name="Barry K.W."/>
            <person name="Cichocki N."/>
            <person name="Veneault-Fourrey C."/>
            <person name="LaButti K."/>
            <person name="Lindquist E.A."/>
            <person name="Lipzen A."/>
            <person name="Lundell T."/>
            <person name="Morin E."/>
            <person name="Murat C."/>
            <person name="Sun H."/>
            <person name="Tunlid A."/>
            <person name="Henrissat B."/>
            <person name="Grigoriev I.V."/>
            <person name="Hibbett D.S."/>
            <person name="Martin F."/>
            <person name="Nordberg H.P."/>
            <person name="Cantor M.N."/>
            <person name="Hua S.X."/>
        </authorList>
    </citation>
    <scope>NUCLEOTIDE SEQUENCE [LARGE SCALE GENOMIC DNA]</scope>
    <source>
        <strain evidence="1 2">Ve08.2h10</strain>
    </source>
</reference>
<proteinExistence type="predicted"/>
<evidence type="ECO:0000313" key="1">
    <source>
        <dbReference type="EMBL" id="KIK82490.1"/>
    </source>
</evidence>
<gene>
    <name evidence="1" type="ORF">PAXRUDRAFT_153710</name>
</gene>
<keyword evidence="2" id="KW-1185">Reference proteome</keyword>
<name>A0A0D0DRS5_9AGAM</name>
<reference evidence="2" key="2">
    <citation type="submission" date="2015-01" db="EMBL/GenBank/DDBJ databases">
        <title>Evolutionary Origins and Diversification of the Mycorrhizal Mutualists.</title>
        <authorList>
            <consortium name="DOE Joint Genome Institute"/>
            <consortium name="Mycorrhizal Genomics Consortium"/>
            <person name="Kohler A."/>
            <person name="Kuo A."/>
            <person name="Nagy L.G."/>
            <person name="Floudas D."/>
            <person name="Copeland A."/>
            <person name="Barry K.W."/>
            <person name="Cichocki N."/>
            <person name="Veneault-Fourrey C."/>
            <person name="LaButti K."/>
            <person name="Lindquist E.A."/>
            <person name="Lipzen A."/>
            <person name="Lundell T."/>
            <person name="Morin E."/>
            <person name="Murat C."/>
            <person name="Riley R."/>
            <person name="Ohm R."/>
            <person name="Sun H."/>
            <person name="Tunlid A."/>
            <person name="Henrissat B."/>
            <person name="Grigoriev I.V."/>
            <person name="Hibbett D.S."/>
            <person name="Martin F."/>
        </authorList>
    </citation>
    <scope>NUCLEOTIDE SEQUENCE [LARGE SCALE GENOMIC DNA]</scope>
    <source>
        <strain evidence="2">Ve08.2h10</strain>
    </source>
</reference>
<accession>A0A0D0DRS5</accession>
<dbReference type="Proteomes" id="UP000054538">
    <property type="component" value="Unassembled WGS sequence"/>
</dbReference>
<evidence type="ECO:0000313" key="2">
    <source>
        <dbReference type="Proteomes" id="UP000054538"/>
    </source>
</evidence>
<dbReference type="OrthoDB" id="2684452at2759"/>
<dbReference type="InParanoid" id="A0A0D0DRS5"/>